<evidence type="ECO:0000256" key="10">
    <source>
        <dbReference type="ARBA" id="ARBA00048807"/>
    </source>
</evidence>
<dbReference type="Proteomes" id="UP000823821">
    <property type="component" value="Unassembled WGS sequence"/>
</dbReference>
<dbReference type="InterPro" id="IPR007115">
    <property type="entry name" value="6-PTP_synth/QueD"/>
</dbReference>
<dbReference type="Gene3D" id="3.30.479.10">
    <property type="entry name" value="6-pyruvoyl tetrahydropterin synthase/QueD"/>
    <property type="match status" value="1"/>
</dbReference>
<comment type="cofactor">
    <cofactor evidence="1">
        <name>Zn(2+)</name>
        <dbReference type="ChEBI" id="CHEBI:29105"/>
    </cofactor>
</comment>
<evidence type="ECO:0000256" key="8">
    <source>
        <dbReference type="ARBA" id="ARBA00023239"/>
    </source>
</evidence>
<evidence type="ECO:0000256" key="6">
    <source>
        <dbReference type="ARBA" id="ARBA00022723"/>
    </source>
</evidence>
<keyword evidence="7" id="KW-0862">Zinc</keyword>
<dbReference type="EMBL" id="DWZD01000051">
    <property type="protein sequence ID" value="HJA79820.1"/>
    <property type="molecule type" value="Genomic_DNA"/>
</dbReference>
<evidence type="ECO:0000313" key="11">
    <source>
        <dbReference type="EMBL" id="HJA79820.1"/>
    </source>
</evidence>
<keyword evidence="8 11" id="KW-0456">Lyase</keyword>
<dbReference type="InterPro" id="IPR038418">
    <property type="entry name" value="6-PTP_synth/QueD_sf"/>
</dbReference>
<sequence>MNRKKCWRLTVRDEFSSGHALRHYEGKCERLHGHNFGVELTVQGEKLLPDTELLLDFKVLREALKAALDELDHRVLNETPPFDAINPSSENLARHIWQNVARRLREHPDPQARQVELVSVAVSEKGRQTATYLEWDERD</sequence>
<evidence type="ECO:0000256" key="5">
    <source>
        <dbReference type="ARBA" id="ARBA00018141"/>
    </source>
</evidence>
<evidence type="ECO:0000256" key="1">
    <source>
        <dbReference type="ARBA" id="ARBA00001947"/>
    </source>
</evidence>
<evidence type="ECO:0000313" key="12">
    <source>
        <dbReference type="Proteomes" id="UP000823821"/>
    </source>
</evidence>
<dbReference type="EC" id="4.1.2.50" evidence="4"/>
<evidence type="ECO:0000256" key="7">
    <source>
        <dbReference type="ARBA" id="ARBA00022833"/>
    </source>
</evidence>
<accession>A0A9D2HMX1</accession>
<dbReference type="PANTHER" id="PTHR12589">
    <property type="entry name" value="PYRUVOYL TETRAHYDROBIOPTERIN SYNTHASE"/>
    <property type="match status" value="1"/>
</dbReference>
<proteinExistence type="inferred from homology"/>
<keyword evidence="6" id="KW-0479">Metal-binding</keyword>
<evidence type="ECO:0000256" key="3">
    <source>
        <dbReference type="ARBA" id="ARBA00008900"/>
    </source>
</evidence>
<dbReference type="GO" id="GO:0046872">
    <property type="term" value="F:metal ion binding"/>
    <property type="evidence" value="ECO:0007669"/>
    <property type="project" value="UniProtKB-KW"/>
</dbReference>
<evidence type="ECO:0000256" key="4">
    <source>
        <dbReference type="ARBA" id="ARBA00012982"/>
    </source>
</evidence>
<evidence type="ECO:0000256" key="9">
    <source>
        <dbReference type="ARBA" id="ARBA00031449"/>
    </source>
</evidence>
<reference evidence="11" key="1">
    <citation type="journal article" date="2021" name="PeerJ">
        <title>Extensive microbial diversity within the chicken gut microbiome revealed by metagenomics and culture.</title>
        <authorList>
            <person name="Gilroy R."/>
            <person name="Ravi A."/>
            <person name="Getino M."/>
            <person name="Pursley I."/>
            <person name="Horton D.L."/>
            <person name="Alikhan N.F."/>
            <person name="Baker D."/>
            <person name="Gharbi K."/>
            <person name="Hall N."/>
            <person name="Watson M."/>
            <person name="Adriaenssens E.M."/>
            <person name="Foster-Nyarko E."/>
            <person name="Jarju S."/>
            <person name="Secka A."/>
            <person name="Antonio M."/>
            <person name="Oren A."/>
            <person name="Chaudhuri R.R."/>
            <person name="La Ragione R."/>
            <person name="Hildebrand F."/>
            <person name="Pallen M.J."/>
        </authorList>
    </citation>
    <scope>NUCLEOTIDE SEQUENCE</scope>
    <source>
        <strain evidence="11">5032</strain>
    </source>
</reference>
<name>A0A9D2HMX1_9BACT</name>
<dbReference type="AlphaFoldDB" id="A0A9D2HMX1"/>
<comment type="caution">
    <text evidence="11">The sequence shown here is derived from an EMBL/GenBank/DDBJ whole genome shotgun (WGS) entry which is preliminary data.</text>
</comment>
<dbReference type="NCBIfam" id="TIGR03367">
    <property type="entry name" value="queuosine_QueD"/>
    <property type="match status" value="1"/>
</dbReference>
<gene>
    <name evidence="11" type="primary">queD</name>
    <name evidence="11" type="ORF">H9784_09705</name>
</gene>
<comment type="similarity">
    <text evidence="3">Belongs to the PTPS family. QueD subfamily.</text>
</comment>
<comment type="pathway">
    <text evidence="2">Purine metabolism; 7-cyano-7-deazaguanine biosynthesis.</text>
</comment>
<dbReference type="PANTHER" id="PTHR12589:SF7">
    <property type="entry name" value="6-PYRUVOYL TETRAHYDROBIOPTERIN SYNTHASE"/>
    <property type="match status" value="1"/>
</dbReference>
<protein>
    <recommendedName>
        <fullName evidence="5">6-carboxy-5,6,7,8-tetrahydropterin synthase</fullName>
        <ecNumber evidence="4">4.1.2.50</ecNumber>
    </recommendedName>
    <alternativeName>
        <fullName evidence="9">Queuosine biosynthesis protein QueD</fullName>
    </alternativeName>
</protein>
<reference evidence="11" key="2">
    <citation type="submission" date="2021-04" db="EMBL/GenBank/DDBJ databases">
        <authorList>
            <person name="Gilroy R."/>
        </authorList>
    </citation>
    <scope>NUCLEOTIDE SEQUENCE</scope>
    <source>
        <strain evidence="11">5032</strain>
    </source>
</reference>
<dbReference type="Pfam" id="PF01242">
    <property type="entry name" value="PTPS"/>
    <property type="match status" value="1"/>
</dbReference>
<dbReference type="GO" id="GO:0070497">
    <property type="term" value="F:6-carboxytetrahydropterin synthase activity"/>
    <property type="evidence" value="ECO:0007669"/>
    <property type="project" value="UniProtKB-EC"/>
</dbReference>
<comment type="catalytic activity">
    <reaction evidence="10">
        <text>7,8-dihydroneopterin 3'-triphosphate + H2O = 6-carboxy-5,6,7,8-tetrahydropterin + triphosphate + acetaldehyde + 2 H(+)</text>
        <dbReference type="Rhea" id="RHEA:27966"/>
        <dbReference type="ChEBI" id="CHEBI:15343"/>
        <dbReference type="ChEBI" id="CHEBI:15377"/>
        <dbReference type="ChEBI" id="CHEBI:15378"/>
        <dbReference type="ChEBI" id="CHEBI:18036"/>
        <dbReference type="ChEBI" id="CHEBI:58462"/>
        <dbReference type="ChEBI" id="CHEBI:61032"/>
        <dbReference type="EC" id="4.1.2.50"/>
    </reaction>
</comment>
<organism evidence="11 12">
    <name type="scientific">Candidatus Desulfovibrio intestinavium</name>
    <dbReference type="NCBI Taxonomy" id="2838534"/>
    <lineage>
        <taxon>Bacteria</taxon>
        <taxon>Pseudomonadati</taxon>
        <taxon>Thermodesulfobacteriota</taxon>
        <taxon>Desulfovibrionia</taxon>
        <taxon>Desulfovibrionales</taxon>
        <taxon>Desulfovibrionaceae</taxon>
        <taxon>Desulfovibrio</taxon>
    </lineage>
</organism>
<evidence type="ECO:0000256" key="2">
    <source>
        <dbReference type="ARBA" id="ARBA00005061"/>
    </source>
</evidence>
<dbReference type="SUPFAM" id="SSF55620">
    <property type="entry name" value="Tetrahydrobiopterin biosynthesis enzymes-like"/>
    <property type="match status" value="1"/>
</dbReference>